<keyword evidence="5" id="KW-1185">Reference proteome</keyword>
<gene>
    <name evidence="4" type="primary">pspA</name>
    <name evidence="4" type="ORF">Q9K01_10425</name>
</gene>
<comment type="caution">
    <text evidence="4">The sequence shown here is derived from an EMBL/GenBank/DDBJ whole genome shotgun (WGS) entry which is preliminary data.</text>
</comment>
<proteinExistence type="inferred from homology"/>
<keyword evidence="2" id="KW-0175">Coiled coil</keyword>
<feature type="coiled-coil region" evidence="2">
    <location>
        <begin position="199"/>
        <end position="247"/>
    </location>
</feature>
<organism evidence="4 5">
    <name type="scientific">Qipengyuania benthica</name>
    <dbReference type="NCBI Taxonomy" id="3067651"/>
    <lineage>
        <taxon>Bacteria</taxon>
        <taxon>Pseudomonadati</taxon>
        <taxon>Pseudomonadota</taxon>
        <taxon>Alphaproteobacteria</taxon>
        <taxon>Sphingomonadales</taxon>
        <taxon>Erythrobacteraceae</taxon>
        <taxon>Qipengyuania</taxon>
    </lineage>
</organism>
<sequence>MSKPTNPLGPEPRSPDSPDRSENGAQEASARPGTDREPRPSRIEEEVERLRRSPRAAQASHQGEREGQRTGARRGSTKGDPWEAADKITEFFSNGAPLMGIFSRTRDIVAANFNDMLDKADDPTKMIRMIILEMEETLVEVRASAARTIADQKEMHRKTVQLDRLQDDWADKAQLALSKEREDLARAALVEKKKAADISDQLKQEIAVLDDALRAYEQDIQKLQNRLREARSRQTAIAARLESAENRVKLRTLMSSERTDDALARFDQLERRVDYAEGRAESLSLAEGGNKATLADEISALEGADAIDDELEQMKRALGKSGDTKQGN</sequence>
<accession>A0ABT9H9U8</accession>
<dbReference type="EMBL" id="JAVAIL010000003">
    <property type="protein sequence ID" value="MDP4540041.1"/>
    <property type="molecule type" value="Genomic_DNA"/>
</dbReference>
<name>A0ABT9H9U8_9SPHN</name>
<feature type="region of interest" description="Disordered" evidence="3">
    <location>
        <begin position="1"/>
        <end position="81"/>
    </location>
</feature>
<comment type="similarity">
    <text evidence="1">Belongs to the PspA/Vipp/IM30 family.</text>
</comment>
<dbReference type="RefSeq" id="WP_305930187.1">
    <property type="nucleotide sequence ID" value="NZ_JAVAIL010000003.1"/>
</dbReference>
<protein>
    <submittedName>
        <fullName evidence="4">Phage shock protein PspA</fullName>
    </submittedName>
</protein>
<dbReference type="InterPro" id="IPR007157">
    <property type="entry name" value="PspA_VIPP1"/>
</dbReference>
<evidence type="ECO:0000313" key="5">
    <source>
        <dbReference type="Proteomes" id="UP001235664"/>
    </source>
</evidence>
<feature type="compositionally biased region" description="Basic and acidic residues" evidence="3">
    <location>
        <begin position="13"/>
        <end position="22"/>
    </location>
</feature>
<dbReference type="Pfam" id="PF04012">
    <property type="entry name" value="PspA_IM30"/>
    <property type="match status" value="1"/>
</dbReference>
<dbReference type="PANTHER" id="PTHR31088">
    <property type="entry name" value="MEMBRANE-ASSOCIATED PROTEIN VIPP1, CHLOROPLASTIC"/>
    <property type="match status" value="1"/>
</dbReference>
<evidence type="ECO:0000256" key="1">
    <source>
        <dbReference type="ARBA" id="ARBA00043985"/>
    </source>
</evidence>
<reference evidence="4 5" key="1">
    <citation type="submission" date="2023-08" db="EMBL/GenBank/DDBJ databases">
        <title>genomic of DY56.</title>
        <authorList>
            <person name="Wang Y."/>
        </authorList>
    </citation>
    <scope>NUCLEOTIDE SEQUENCE [LARGE SCALE GENOMIC DNA]</scope>
    <source>
        <strain evidence="4 5">DY56-A-20</strain>
    </source>
</reference>
<evidence type="ECO:0000256" key="2">
    <source>
        <dbReference type="SAM" id="Coils"/>
    </source>
</evidence>
<dbReference type="InterPro" id="IPR014319">
    <property type="entry name" value="Phageshock_PspA"/>
</dbReference>
<evidence type="ECO:0000313" key="4">
    <source>
        <dbReference type="EMBL" id="MDP4540041.1"/>
    </source>
</evidence>
<evidence type="ECO:0000256" key="3">
    <source>
        <dbReference type="SAM" id="MobiDB-lite"/>
    </source>
</evidence>
<dbReference type="Proteomes" id="UP001235664">
    <property type="component" value="Unassembled WGS sequence"/>
</dbReference>
<dbReference type="NCBIfam" id="TIGR02977">
    <property type="entry name" value="phageshock_pspA"/>
    <property type="match status" value="1"/>
</dbReference>
<dbReference type="PANTHER" id="PTHR31088:SF6">
    <property type="entry name" value="PHAGE SHOCK PROTEIN A"/>
    <property type="match status" value="1"/>
</dbReference>
<feature type="compositionally biased region" description="Basic and acidic residues" evidence="3">
    <location>
        <begin position="33"/>
        <end position="51"/>
    </location>
</feature>